<evidence type="ECO:0000259" key="7">
    <source>
        <dbReference type="PROSITE" id="PS51352"/>
    </source>
</evidence>
<keyword evidence="3" id="KW-1015">Disulfide bond</keyword>
<dbReference type="InterPro" id="IPR013766">
    <property type="entry name" value="Thioredoxin_domain"/>
</dbReference>
<keyword evidence="2" id="KW-0201">Cytochrome c-type biogenesis</keyword>
<keyword evidence="5" id="KW-0175">Coiled coil</keyword>
<name>A0A6N2ZP94_9BACT</name>
<dbReference type="RefSeq" id="WP_412441861.1">
    <property type="nucleotide sequence ID" value="NZ_CACRUT010000006.1"/>
</dbReference>
<feature type="coiled-coil region" evidence="5">
    <location>
        <begin position="114"/>
        <end position="141"/>
    </location>
</feature>
<dbReference type="GO" id="GO:0030313">
    <property type="term" value="C:cell envelope"/>
    <property type="evidence" value="ECO:0007669"/>
    <property type="project" value="UniProtKB-SubCell"/>
</dbReference>
<dbReference type="AlphaFoldDB" id="A0A6N2ZP94"/>
<dbReference type="InterPro" id="IPR050553">
    <property type="entry name" value="Thioredoxin_ResA/DsbE_sf"/>
</dbReference>
<dbReference type="InterPro" id="IPR025380">
    <property type="entry name" value="DUF4369"/>
</dbReference>
<proteinExistence type="predicted"/>
<reference evidence="8" key="1">
    <citation type="submission" date="2019-11" db="EMBL/GenBank/DDBJ databases">
        <authorList>
            <person name="Feng L."/>
        </authorList>
    </citation>
    <scope>NUCLEOTIDE SEQUENCE</scope>
    <source>
        <strain evidence="8">PclaraLFYP37</strain>
    </source>
</reference>
<evidence type="ECO:0000313" key="8">
    <source>
        <dbReference type="EMBL" id="VYT80523.1"/>
    </source>
</evidence>
<gene>
    <name evidence="8" type="primary">resA_3</name>
    <name evidence="8" type="ORF">PCLFYP37_01165</name>
</gene>
<comment type="subcellular location">
    <subcellularLocation>
        <location evidence="1">Cell envelope</location>
    </subcellularLocation>
</comment>
<dbReference type="PROSITE" id="PS00194">
    <property type="entry name" value="THIOREDOXIN_1"/>
    <property type="match status" value="1"/>
</dbReference>
<evidence type="ECO:0000256" key="2">
    <source>
        <dbReference type="ARBA" id="ARBA00022748"/>
    </source>
</evidence>
<feature type="chain" id="PRO_5026837921" evidence="6">
    <location>
        <begin position="22"/>
        <end position="366"/>
    </location>
</feature>
<keyword evidence="6" id="KW-0732">Signal</keyword>
<dbReference type="Gene3D" id="3.40.30.10">
    <property type="entry name" value="Glutaredoxin"/>
    <property type="match status" value="1"/>
</dbReference>
<dbReference type="PANTHER" id="PTHR42852">
    <property type="entry name" value="THIOL:DISULFIDE INTERCHANGE PROTEIN DSBE"/>
    <property type="match status" value="1"/>
</dbReference>
<dbReference type="GO" id="GO:0017004">
    <property type="term" value="P:cytochrome complex assembly"/>
    <property type="evidence" value="ECO:0007669"/>
    <property type="project" value="UniProtKB-KW"/>
</dbReference>
<dbReference type="Pfam" id="PF00578">
    <property type="entry name" value="AhpC-TSA"/>
    <property type="match status" value="1"/>
</dbReference>
<evidence type="ECO:0000256" key="5">
    <source>
        <dbReference type="SAM" id="Coils"/>
    </source>
</evidence>
<dbReference type="PANTHER" id="PTHR42852:SF6">
    <property type="entry name" value="THIOL:DISULFIDE INTERCHANGE PROTEIN DSBE"/>
    <property type="match status" value="1"/>
</dbReference>
<dbReference type="EMBL" id="CACRUT010000006">
    <property type="protein sequence ID" value="VYT80523.1"/>
    <property type="molecule type" value="Genomic_DNA"/>
</dbReference>
<evidence type="ECO:0000256" key="6">
    <source>
        <dbReference type="SAM" id="SignalP"/>
    </source>
</evidence>
<evidence type="ECO:0000256" key="4">
    <source>
        <dbReference type="ARBA" id="ARBA00023284"/>
    </source>
</evidence>
<keyword evidence="4" id="KW-0676">Redox-active center</keyword>
<dbReference type="SUPFAM" id="SSF52833">
    <property type="entry name" value="Thioredoxin-like"/>
    <property type="match status" value="1"/>
</dbReference>
<dbReference type="InterPro" id="IPR017937">
    <property type="entry name" value="Thioredoxin_CS"/>
</dbReference>
<organism evidence="8">
    <name type="scientific">Paraprevotella clara</name>
    <dbReference type="NCBI Taxonomy" id="454154"/>
    <lineage>
        <taxon>Bacteria</taxon>
        <taxon>Pseudomonadati</taxon>
        <taxon>Bacteroidota</taxon>
        <taxon>Bacteroidia</taxon>
        <taxon>Bacteroidales</taxon>
        <taxon>Prevotellaceae</taxon>
        <taxon>Paraprevotella</taxon>
    </lineage>
</organism>
<dbReference type="InterPro" id="IPR000866">
    <property type="entry name" value="AhpC/TSA"/>
</dbReference>
<dbReference type="PROSITE" id="PS51352">
    <property type="entry name" value="THIOREDOXIN_2"/>
    <property type="match status" value="1"/>
</dbReference>
<dbReference type="InterPro" id="IPR036249">
    <property type="entry name" value="Thioredoxin-like_sf"/>
</dbReference>
<dbReference type="CDD" id="cd02966">
    <property type="entry name" value="TlpA_like_family"/>
    <property type="match status" value="1"/>
</dbReference>
<dbReference type="Pfam" id="PF14289">
    <property type="entry name" value="DUF4369"/>
    <property type="match status" value="1"/>
</dbReference>
<evidence type="ECO:0000256" key="1">
    <source>
        <dbReference type="ARBA" id="ARBA00004196"/>
    </source>
</evidence>
<dbReference type="GO" id="GO:0016209">
    <property type="term" value="F:antioxidant activity"/>
    <property type="evidence" value="ECO:0007669"/>
    <property type="project" value="InterPro"/>
</dbReference>
<accession>A0A6N2ZP94</accession>
<feature type="signal peptide" evidence="6">
    <location>
        <begin position="1"/>
        <end position="21"/>
    </location>
</feature>
<evidence type="ECO:0000256" key="3">
    <source>
        <dbReference type="ARBA" id="ARBA00023157"/>
    </source>
</evidence>
<sequence>MKMKKQIMCLSLAAYCGVAFAQTDYKVTFTTDRTDITTIYLCSEEDGTVLDSASCHNGKAVMDGQTRLPQIAVVAQDKKSKSPISSFILDSTPTTINQTKTGIEVKGSPLNQKYAEVKKSVNVHNEKMRALQEEAKAIAQKNNGKIPDEQLKRLQDEFDKALHSQTEAIRTALQENKDNLIPASMIAFYSENIGMDKVEEYLKEYAHKDNGILKNVNNYIQALKRKAVGAMFTDFTMNNMQGTPRKLSDYIGKGNYVLVDFWASWCGPCRAEMPNVKKAYEQFHPKGFEIVGISFDAQKDAWQKATTQLGITWPQMSDLKAWNCEAGAIYGIRSIPATILFGPDGKIVATDLRGEELQKKLEEIYR</sequence>
<feature type="domain" description="Thioredoxin" evidence="7">
    <location>
        <begin position="226"/>
        <end position="366"/>
    </location>
</feature>
<dbReference type="GO" id="GO:0016491">
    <property type="term" value="F:oxidoreductase activity"/>
    <property type="evidence" value="ECO:0007669"/>
    <property type="project" value="InterPro"/>
</dbReference>
<protein>
    <submittedName>
        <fullName evidence="8">Thiol-disulfide oxidoreductase ResA</fullName>
    </submittedName>
</protein>